<reference evidence="1 2" key="1">
    <citation type="submission" date="2016-11" db="EMBL/GenBank/DDBJ databases">
        <authorList>
            <person name="Jaros S."/>
            <person name="Januszkiewicz K."/>
            <person name="Wedrychowicz H."/>
        </authorList>
    </citation>
    <scope>NUCLEOTIDE SEQUENCE [LARGE SCALE GENOMIC DNA]</scope>
    <source>
        <strain evidence="1 2">CGMCC 1.12145</strain>
    </source>
</reference>
<gene>
    <name evidence="1" type="ORF">SAMN02927921_03369</name>
</gene>
<protein>
    <submittedName>
        <fullName evidence="1">CarboxypepD_reg-like domain-containing protein</fullName>
    </submittedName>
</protein>
<proteinExistence type="predicted"/>
<dbReference type="RefSeq" id="WP_072318557.1">
    <property type="nucleotide sequence ID" value="NZ_FPJE01000022.1"/>
</dbReference>
<dbReference type="SUPFAM" id="SSF49464">
    <property type="entry name" value="Carboxypeptidase regulatory domain-like"/>
    <property type="match status" value="1"/>
</dbReference>
<dbReference type="Proteomes" id="UP000182248">
    <property type="component" value="Unassembled WGS sequence"/>
</dbReference>
<name>A0A1K1RAX8_9FLAO</name>
<organism evidence="1 2">
    <name type="scientific">Sinomicrobium oceani</name>
    <dbReference type="NCBI Taxonomy" id="1150368"/>
    <lineage>
        <taxon>Bacteria</taxon>
        <taxon>Pseudomonadati</taxon>
        <taxon>Bacteroidota</taxon>
        <taxon>Flavobacteriia</taxon>
        <taxon>Flavobacteriales</taxon>
        <taxon>Flavobacteriaceae</taxon>
        <taxon>Sinomicrobium</taxon>
    </lineage>
</organism>
<evidence type="ECO:0000313" key="2">
    <source>
        <dbReference type="Proteomes" id="UP000182248"/>
    </source>
</evidence>
<accession>A0A1K1RAX8</accession>
<dbReference type="Pfam" id="PF13715">
    <property type="entry name" value="CarbopepD_reg_2"/>
    <property type="match status" value="1"/>
</dbReference>
<dbReference type="STRING" id="1150368.SAMN02927921_03369"/>
<sequence length="255" mass="28975">MRKIFPFIITLFFTVLCFSQETEKVKGVIFNTSTDRAMDNVHVVNLNQVIGTVSNPNGEFQITASVNDTLYLSFLGFKSIKVRVTNDMLKFAGTRIGMTELAYALEEVVIRPYKLTGYLDIDAKNIPINNAGRYSISGLPKGYEAGSANPGAISKVLGAIFNPVDFLHNIFGKKPKEMRKLRKMKEDDEIRNLLASKFDRETLGELLQIDRVDIDEILRNCNYSKDFIRTANDLQILDAIHDCYEEYKILNRVDE</sequence>
<evidence type="ECO:0000313" key="1">
    <source>
        <dbReference type="EMBL" id="SFW69402.1"/>
    </source>
</evidence>
<dbReference type="AlphaFoldDB" id="A0A1K1RAX8"/>
<dbReference type="EMBL" id="FPJE01000022">
    <property type="protein sequence ID" value="SFW69402.1"/>
    <property type="molecule type" value="Genomic_DNA"/>
</dbReference>
<dbReference type="OrthoDB" id="1467339at2"/>
<keyword evidence="2" id="KW-1185">Reference proteome</keyword>
<dbReference type="InterPro" id="IPR008969">
    <property type="entry name" value="CarboxyPept-like_regulatory"/>
</dbReference>